<proteinExistence type="predicted"/>
<keyword evidence="3" id="KW-1185">Reference proteome</keyword>
<name>A0A0E0GIR4_ORYNI</name>
<dbReference type="AlphaFoldDB" id="A0A0E0GIR4"/>
<accession>A0A0E0GIR4</accession>
<feature type="compositionally biased region" description="Low complexity" evidence="1">
    <location>
        <begin position="38"/>
        <end position="47"/>
    </location>
</feature>
<dbReference type="EnsemblPlants" id="ONIVA03G08580.1">
    <property type="protein sequence ID" value="ONIVA03G08580.1"/>
    <property type="gene ID" value="ONIVA03G08580"/>
</dbReference>
<evidence type="ECO:0000313" key="2">
    <source>
        <dbReference type="EnsemblPlants" id="ONIVA03G08580.1"/>
    </source>
</evidence>
<sequence length="57" mass="6344">MSPSHAFICTSPRSALALTAYARPRTDGHHRRRRRAHSSPSNPRASPQPTLPTRSCH</sequence>
<dbReference type="Gramene" id="ONIVA03G08580.1">
    <property type="protein sequence ID" value="ONIVA03G08580.1"/>
    <property type="gene ID" value="ONIVA03G08580"/>
</dbReference>
<dbReference type="Proteomes" id="UP000006591">
    <property type="component" value="Chromosome 3"/>
</dbReference>
<evidence type="ECO:0000256" key="1">
    <source>
        <dbReference type="SAM" id="MobiDB-lite"/>
    </source>
</evidence>
<dbReference type="HOGENOM" id="CLU_2999807_0_0_1"/>
<reference evidence="2" key="1">
    <citation type="submission" date="2015-04" db="UniProtKB">
        <authorList>
            <consortium name="EnsemblPlants"/>
        </authorList>
    </citation>
    <scope>IDENTIFICATION</scope>
    <source>
        <strain evidence="2">SL10</strain>
    </source>
</reference>
<feature type="compositionally biased region" description="Basic residues" evidence="1">
    <location>
        <begin position="28"/>
        <end position="37"/>
    </location>
</feature>
<evidence type="ECO:0000313" key="3">
    <source>
        <dbReference type="Proteomes" id="UP000006591"/>
    </source>
</evidence>
<protein>
    <submittedName>
        <fullName evidence="2">Uncharacterized protein</fullName>
    </submittedName>
</protein>
<feature type="region of interest" description="Disordered" evidence="1">
    <location>
        <begin position="20"/>
        <end position="57"/>
    </location>
</feature>
<reference evidence="2" key="2">
    <citation type="submission" date="2018-04" db="EMBL/GenBank/DDBJ databases">
        <title>OnivRS2 (Oryza nivara Reference Sequence Version 2).</title>
        <authorList>
            <person name="Zhang J."/>
            <person name="Kudrna D."/>
            <person name="Lee S."/>
            <person name="Talag J."/>
            <person name="Rajasekar S."/>
            <person name="Welchert J."/>
            <person name="Hsing Y.-I."/>
            <person name="Wing R.A."/>
        </authorList>
    </citation>
    <scope>NUCLEOTIDE SEQUENCE [LARGE SCALE GENOMIC DNA]</scope>
    <source>
        <strain evidence="2">SL10</strain>
    </source>
</reference>
<organism evidence="2">
    <name type="scientific">Oryza nivara</name>
    <name type="common">Indian wild rice</name>
    <name type="synonym">Oryza sativa f. spontanea</name>
    <dbReference type="NCBI Taxonomy" id="4536"/>
    <lineage>
        <taxon>Eukaryota</taxon>
        <taxon>Viridiplantae</taxon>
        <taxon>Streptophyta</taxon>
        <taxon>Embryophyta</taxon>
        <taxon>Tracheophyta</taxon>
        <taxon>Spermatophyta</taxon>
        <taxon>Magnoliopsida</taxon>
        <taxon>Liliopsida</taxon>
        <taxon>Poales</taxon>
        <taxon>Poaceae</taxon>
        <taxon>BOP clade</taxon>
        <taxon>Oryzoideae</taxon>
        <taxon>Oryzeae</taxon>
        <taxon>Oryzinae</taxon>
        <taxon>Oryza</taxon>
    </lineage>
</organism>